<protein>
    <submittedName>
        <fullName evidence="2">DUF1638 domain-containing protein</fullName>
    </submittedName>
</protein>
<keyword evidence="3" id="KW-1185">Reference proteome</keyword>
<evidence type="ECO:0000259" key="1">
    <source>
        <dbReference type="Pfam" id="PF07796"/>
    </source>
</evidence>
<reference evidence="2" key="1">
    <citation type="submission" date="2021-11" db="EMBL/GenBank/DDBJ databases">
        <authorList>
            <person name="Qingchun L."/>
            <person name="Dong Z."/>
            <person name="Zongwei Q."/>
            <person name="Jia Z."/>
            <person name="Duotao L."/>
        </authorList>
    </citation>
    <scope>NUCLEOTIDE SEQUENCE</scope>
    <source>
        <strain evidence="2">WLY-B-L2</strain>
    </source>
</reference>
<name>A0ABS8N2Q9_9CLOT</name>
<evidence type="ECO:0000313" key="3">
    <source>
        <dbReference type="Proteomes" id="UP001165422"/>
    </source>
</evidence>
<dbReference type="Proteomes" id="UP001165422">
    <property type="component" value="Unassembled WGS sequence"/>
</dbReference>
<feature type="domain" description="DUF1638" evidence="1">
    <location>
        <begin position="30"/>
        <end position="194"/>
    </location>
</feature>
<proteinExistence type="predicted"/>
<dbReference type="InterPro" id="IPR012437">
    <property type="entry name" value="DUF1638"/>
</dbReference>
<sequence length="236" mass="26990">MNTLIVACQTIEDELNKAIGEIGCNYPVLWIKSGLHLQPDSLKECLQCELDHISNVEQVILAFGYCGNAIIGLKPPTYRMIFPRVDDCITLLLGSCKRRNELSGDGGTYFLTKGWLESERNIWIEYQEAVKRYGREKSEKIYSIVFKHYQKLGVIKTGAYELENYLEKTKKIASELKLQYEVLPGTIEYIKKLLTGPWDPREFITINPGETVTMEYIYDVDGQLSKNAQCTIDSKL</sequence>
<organism evidence="2 3">
    <name type="scientific">Clostridium aromativorans</name>
    <dbReference type="NCBI Taxonomy" id="2836848"/>
    <lineage>
        <taxon>Bacteria</taxon>
        <taxon>Bacillati</taxon>
        <taxon>Bacillota</taxon>
        <taxon>Clostridia</taxon>
        <taxon>Eubacteriales</taxon>
        <taxon>Clostridiaceae</taxon>
        <taxon>Clostridium</taxon>
    </lineage>
</organism>
<comment type="caution">
    <text evidence="2">The sequence shown here is derived from an EMBL/GenBank/DDBJ whole genome shotgun (WGS) entry which is preliminary data.</text>
</comment>
<gene>
    <name evidence="2" type="ORF">LN736_04230</name>
</gene>
<dbReference type="EMBL" id="JAJJPB010000003">
    <property type="protein sequence ID" value="MCC9294077.1"/>
    <property type="molecule type" value="Genomic_DNA"/>
</dbReference>
<evidence type="ECO:0000313" key="2">
    <source>
        <dbReference type="EMBL" id="MCC9294077.1"/>
    </source>
</evidence>
<accession>A0ABS8N2Q9</accession>
<dbReference type="Pfam" id="PF07796">
    <property type="entry name" value="DUF1638"/>
    <property type="match status" value="1"/>
</dbReference>
<dbReference type="RefSeq" id="WP_229980944.1">
    <property type="nucleotide sequence ID" value="NZ_JAJJPB010000003.1"/>
</dbReference>